<dbReference type="AlphaFoldDB" id="A0A9W6CLS0"/>
<organism evidence="1 2">
    <name type="scientific">Xanthobacter flavus</name>
    <dbReference type="NCBI Taxonomy" id="281"/>
    <lineage>
        <taxon>Bacteria</taxon>
        <taxon>Pseudomonadati</taxon>
        <taxon>Pseudomonadota</taxon>
        <taxon>Alphaproteobacteria</taxon>
        <taxon>Hyphomicrobiales</taxon>
        <taxon>Xanthobacteraceae</taxon>
        <taxon>Xanthobacter</taxon>
    </lineage>
</organism>
<gene>
    <name evidence="1" type="ORF">XFLAVUS301_16540</name>
</gene>
<comment type="caution">
    <text evidence="1">The sequence shown here is derived from an EMBL/GenBank/DDBJ whole genome shotgun (WGS) entry which is preliminary data.</text>
</comment>
<dbReference type="EMBL" id="BSDO01000002">
    <property type="protein sequence ID" value="GLI21980.1"/>
    <property type="molecule type" value="Genomic_DNA"/>
</dbReference>
<proteinExistence type="predicted"/>
<evidence type="ECO:0000313" key="2">
    <source>
        <dbReference type="Proteomes" id="UP001144397"/>
    </source>
</evidence>
<reference evidence="1" key="1">
    <citation type="submission" date="2022-12" db="EMBL/GenBank/DDBJ databases">
        <title>Reference genome sequencing for broad-spectrum identification of bacterial and archaeal isolates by mass spectrometry.</title>
        <authorList>
            <person name="Sekiguchi Y."/>
            <person name="Tourlousse D.M."/>
        </authorList>
    </citation>
    <scope>NUCLEOTIDE SEQUENCE</scope>
    <source>
        <strain evidence="1">301</strain>
    </source>
</reference>
<name>A0A9W6CLS0_XANFL</name>
<dbReference type="Proteomes" id="UP001144397">
    <property type="component" value="Unassembled WGS sequence"/>
</dbReference>
<evidence type="ECO:0000313" key="1">
    <source>
        <dbReference type="EMBL" id="GLI21980.1"/>
    </source>
</evidence>
<sequence length="99" mass="10640">MRAAATMTTSSFMEVSPGKIGRVAPRLFAEWRVGRLDLYRVRAGPCVNDPSHGKGAGQKQLFNLGRPQARRVSPKGGVCAAKGWMGSAHKVVALHLETP</sequence>
<protein>
    <submittedName>
        <fullName evidence="1">Uncharacterized protein</fullName>
    </submittedName>
</protein>
<accession>A0A9W6CLS0</accession>